<evidence type="ECO:0000313" key="2">
    <source>
        <dbReference type="Proteomes" id="UP000032141"/>
    </source>
</evidence>
<dbReference type="HOGENOM" id="CLU_019382_5_1_1"/>
<reference evidence="1" key="2">
    <citation type="submission" date="2015-03" db="UniProtKB">
        <authorList>
            <consortium name="EnsemblPlants"/>
        </authorList>
    </citation>
    <scope>IDENTIFICATION</scope>
</reference>
<evidence type="ECO:0000313" key="1">
    <source>
        <dbReference type="EnsemblPlants" id="Bo9g143580.1"/>
    </source>
</evidence>
<dbReference type="EnsemblPlants" id="Bo9g143580.1">
    <property type="protein sequence ID" value="Bo9g143580.1"/>
    <property type="gene ID" value="Bo9g143580"/>
</dbReference>
<keyword evidence="2" id="KW-1185">Reference proteome</keyword>
<reference evidence="1 2" key="1">
    <citation type="journal article" date="2014" name="Genome Biol.">
        <title>Transcriptome and methylome profiling reveals relics of genome dominance in the mesopolyploid Brassica oleracea.</title>
        <authorList>
            <person name="Parkin I.A."/>
            <person name="Koh C."/>
            <person name="Tang H."/>
            <person name="Robinson S.J."/>
            <person name="Kagale S."/>
            <person name="Clarke W.E."/>
            <person name="Town C.D."/>
            <person name="Nixon J."/>
            <person name="Krishnakumar V."/>
            <person name="Bidwell S.L."/>
            <person name="Denoeud F."/>
            <person name="Belcram H."/>
            <person name="Links M.G."/>
            <person name="Just J."/>
            <person name="Clarke C."/>
            <person name="Bender T."/>
            <person name="Huebert T."/>
            <person name="Mason A.S."/>
            <person name="Pires J.C."/>
            <person name="Barker G."/>
            <person name="Moore J."/>
            <person name="Walley P.G."/>
            <person name="Manoli S."/>
            <person name="Batley J."/>
            <person name="Edwards D."/>
            <person name="Nelson M.N."/>
            <person name="Wang X."/>
            <person name="Paterson A.H."/>
            <person name="King G."/>
            <person name="Bancroft I."/>
            <person name="Chalhoub B."/>
            <person name="Sharpe A.G."/>
        </authorList>
    </citation>
    <scope>NUCLEOTIDE SEQUENCE</scope>
    <source>
        <strain evidence="1 2">cv. TO1000</strain>
    </source>
</reference>
<dbReference type="Gramene" id="Bo9g143580.1">
    <property type="protein sequence ID" value="Bo9g143580.1"/>
    <property type="gene ID" value="Bo9g143580"/>
</dbReference>
<dbReference type="AlphaFoldDB" id="A0A0D3ED45"/>
<proteinExistence type="predicted"/>
<organism evidence="1 2">
    <name type="scientific">Brassica oleracea var. oleracea</name>
    <dbReference type="NCBI Taxonomy" id="109376"/>
    <lineage>
        <taxon>Eukaryota</taxon>
        <taxon>Viridiplantae</taxon>
        <taxon>Streptophyta</taxon>
        <taxon>Embryophyta</taxon>
        <taxon>Tracheophyta</taxon>
        <taxon>Spermatophyta</taxon>
        <taxon>Magnoliopsida</taxon>
        <taxon>eudicotyledons</taxon>
        <taxon>Gunneridae</taxon>
        <taxon>Pentapetalae</taxon>
        <taxon>rosids</taxon>
        <taxon>malvids</taxon>
        <taxon>Brassicales</taxon>
        <taxon>Brassicaceae</taxon>
        <taxon>Brassiceae</taxon>
        <taxon>Brassica</taxon>
    </lineage>
</organism>
<accession>A0A0D3ED45</accession>
<name>A0A0D3ED45_BRAOL</name>
<dbReference type="Proteomes" id="UP000032141">
    <property type="component" value="Chromosome C9"/>
</dbReference>
<sequence length="146" mass="16251">MFLFASPVRQTGVPASVTQPSSLSVLVVESRFSSLMKRFRDSWVTPVGRANHYMPSLKAGSIVKVDHFEIARALALPKKQVESVSVSSLICSIVKVDRFEVARFSSMYKITDHPLLIHVVGQIRSVRGSDLTKETTRVVIRLLIDP</sequence>
<protein>
    <submittedName>
        <fullName evidence="1">Uncharacterized protein</fullName>
    </submittedName>
</protein>